<evidence type="ECO:0000256" key="2">
    <source>
        <dbReference type="ARBA" id="ARBA00009045"/>
    </source>
</evidence>
<dbReference type="PANTHER" id="PTHR43731:SF14">
    <property type="entry name" value="PRESENILIN-ASSOCIATED RHOMBOID-LIKE PROTEIN, MITOCHONDRIAL"/>
    <property type="match status" value="1"/>
</dbReference>
<feature type="transmembrane region" description="Helical" evidence="7">
    <location>
        <begin position="308"/>
        <end position="329"/>
    </location>
</feature>
<feature type="transmembrane region" description="Helical" evidence="7">
    <location>
        <begin position="360"/>
        <end position="381"/>
    </location>
</feature>
<evidence type="ECO:0000256" key="1">
    <source>
        <dbReference type="ARBA" id="ARBA00004141"/>
    </source>
</evidence>
<dbReference type="GO" id="GO:0006508">
    <property type="term" value="P:proteolysis"/>
    <property type="evidence" value="ECO:0007669"/>
    <property type="project" value="UniProtKB-KW"/>
</dbReference>
<evidence type="ECO:0000256" key="5">
    <source>
        <dbReference type="ARBA" id="ARBA00022989"/>
    </source>
</evidence>
<dbReference type="InterPro" id="IPR022764">
    <property type="entry name" value="Peptidase_S54_rhomboid_dom"/>
</dbReference>
<proteinExistence type="inferred from homology"/>
<dbReference type="Gene3D" id="1.20.1540.10">
    <property type="entry name" value="Rhomboid-like"/>
    <property type="match status" value="1"/>
</dbReference>
<keyword evidence="5 7" id="KW-1133">Transmembrane helix</keyword>
<accession>A0A1I5WC66</accession>
<name>A0A1I5WC66_9BACI</name>
<dbReference type="InterPro" id="IPR050925">
    <property type="entry name" value="Rhomboid_protease_S54"/>
</dbReference>
<feature type="transmembrane region" description="Helical" evidence="7">
    <location>
        <begin position="259"/>
        <end position="277"/>
    </location>
</feature>
<protein>
    <submittedName>
        <fullName evidence="9">Rhomboid protease GluP</fullName>
    </submittedName>
</protein>
<keyword evidence="3 7" id="KW-0812">Transmembrane</keyword>
<reference evidence="9 10" key="1">
    <citation type="submission" date="2016-10" db="EMBL/GenBank/DDBJ databases">
        <authorList>
            <person name="Varghese N."/>
            <person name="Submissions S."/>
        </authorList>
    </citation>
    <scope>NUCLEOTIDE SEQUENCE [LARGE SCALE GENOMIC DNA]</scope>
    <source>
        <strain evidence="9 10">DSM 13796</strain>
    </source>
</reference>
<dbReference type="GeneID" id="93709266"/>
<evidence type="ECO:0000256" key="7">
    <source>
        <dbReference type="SAM" id="Phobius"/>
    </source>
</evidence>
<comment type="subcellular location">
    <subcellularLocation>
        <location evidence="1">Membrane</location>
        <topology evidence="1">Multi-pass membrane protein</topology>
    </subcellularLocation>
</comment>
<dbReference type="SUPFAM" id="SSF144091">
    <property type="entry name" value="Rhomboid-like"/>
    <property type="match status" value="1"/>
</dbReference>
<dbReference type="EMBL" id="FOXX01000001">
    <property type="protein sequence ID" value="SFQ17323.1"/>
    <property type="molecule type" value="Genomic_DNA"/>
</dbReference>
<keyword evidence="6 7" id="KW-0472">Membrane</keyword>
<dbReference type="InterPro" id="IPR035952">
    <property type="entry name" value="Rhomboid-like_sf"/>
</dbReference>
<dbReference type="GO" id="GO:0008233">
    <property type="term" value="F:peptidase activity"/>
    <property type="evidence" value="ECO:0007669"/>
    <property type="project" value="UniProtKB-KW"/>
</dbReference>
<evidence type="ECO:0000259" key="8">
    <source>
        <dbReference type="Pfam" id="PF01694"/>
    </source>
</evidence>
<feature type="transmembrane region" description="Helical" evidence="7">
    <location>
        <begin position="170"/>
        <end position="192"/>
    </location>
</feature>
<evidence type="ECO:0000313" key="9">
    <source>
        <dbReference type="EMBL" id="SFQ17323.1"/>
    </source>
</evidence>
<dbReference type="PANTHER" id="PTHR43731">
    <property type="entry name" value="RHOMBOID PROTEASE"/>
    <property type="match status" value="1"/>
</dbReference>
<keyword evidence="9" id="KW-0645">Protease</keyword>
<dbReference type="Proteomes" id="UP000182762">
    <property type="component" value="Unassembled WGS sequence"/>
</dbReference>
<dbReference type="Pfam" id="PF01694">
    <property type="entry name" value="Rhomboid"/>
    <property type="match status" value="1"/>
</dbReference>
<keyword evidence="10" id="KW-1185">Reference proteome</keyword>
<evidence type="ECO:0000256" key="4">
    <source>
        <dbReference type="ARBA" id="ARBA00022801"/>
    </source>
</evidence>
<feature type="transmembrane region" description="Helical" evidence="7">
    <location>
        <begin position="223"/>
        <end position="247"/>
    </location>
</feature>
<gene>
    <name evidence="9" type="ORF">SAMN02745910_00495</name>
</gene>
<keyword evidence="4" id="KW-0378">Hydrolase</keyword>
<comment type="caution">
    <text evidence="9">The sequence shown here is derived from an EMBL/GenBank/DDBJ whole genome shotgun (WGS) entry which is preliminary data.</text>
</comment>
<feature type="domain" description="Peptidase S54 rhomboid" evidence="8">
    <location>
        <begin position="218"/>
        <end position="348"/>
    </location>
</feature>
<dbReference type="RefSeq" id="WP_061801985.1">
    <property type="nucleotide sequence ID" value="NZ_FOXX01000001.1"/>
</dbReference>
<evidence type="ECO:0000313" key="10">
    <source>
        <dbReference type="Proteomes" id="UP000182762"/>
    </source>
</evidence>
<evidence type="ECO:0000256" key="3">
    <source>
        <dbReference type="ARBA" id="ARBA00022692"/>
    </source>
</evidence>
<feature type="transmembrane region" description="Helical" evidence="7">
    <location>
        <begin position="283"/>
        <end position="301"/>
    </location>
</feature>
<comment type="similarity">
    <text evidence="2">Belongs to the peptidase S54 family.</text>
</comment>
<evidence type="ECO:0000256" key="6">
    <source>
        <dbReference type="ARBA" id="ARBA00023136"/>
    </source>
</evidence>
<organism evidence="9 10">
    <name type="scientific">Priestia endophytica DSM 13796</name>
    <dbReference type="NCBI Taxonomy" id="1121089"/>
    <lineage>
        <taxon>Bacteria</taxon>
        <taxon>Bacillati</taxon>
        <taxon>Bacillota</taxon>
        <taxon>Bacilli</taxon>
        <taxon>Bacillales</taxon>
        <taxon>Bacillaceae</taxon>
        <taxon>Priestia</taxon>
    </lineage>
</organism>
<sequence>MKKIAVLKQDFLYFQIAHFLIEEQNYKLIYASDSKQNLYFKNSEQDSYIRLVRKDLIWTRDLKEDIENEEETLRNSTVYRLSKKAKWTYLYISDVNPFFDFHYIFSTITEGNITGNLFSPADVMEEEELAFEKKFSPLVDEESALNFIEDVKQKIQSIEREREKAIQRTLFYGKPIFSSVFLFIQIFFFFWLEFNGGSQNVETLVKYGAKHNELLLEGEWWRLITPIFLHIGFLHLLMNSIALYYVGTVVERIYGSSRFLLIYLIAGVSGTIGSFLFSPTVSAGASGAIFGCFGALLFFGYKSPKIFFDTLGTNVIMLVLFNIVFGFVVPGIDNAGHLGGLIGGFVAAGAVQLPKKQSKLASLVYIVILIIGIGSSLFYGYNYKS</sequence>